<feature type="domain" description="Polymerase nucleotidyl transferase" evidence="1">
    <location>
        <begin position="17"/>
        <end position="66"/>
    </location>
</feature>
<dbReference type="Proteomes" id="UP000009222">
    <property type="component" value="Chromosome"/>
</dbReference>
<dbReference type="GO" id="GO:0016779">
    <property type="term" value="F:nucleotidyltransferase activity"/>
    <property type="evidence" value="ECO:0007669"/>
    <property type="project" value="InterPro"/>
</dbReference>
<keyword evidence="2" id="KW-0449">Lipoprotein</keyword>
<name>F5Y7B9_LEAAZ</name>
<organism evidence="2 3">
    <name type="scientific">Leadbettera azotonutricia (strain ATCC BAA-888 / DSM 13862 / ZAS-9)</name>
    <name type="common">Treponema azotonutricium</name>
    <dbReference type="NCBI Taxonomy" id="545695"/>
    <lineage>
        <taxon>Bacteria</taxon>
        <taxon>Pseudomonadati</taxon>
        <taxon>Spirochaetota</taxon>
        <taxon>Spirochaetia</taxon>
        <taxon>Spirochaetales</taxon>
        <taxon>Breznakiellaceae</taxon>
        <taxon>Leadbettera</taxon>
    </lineage>
</organism>
<evidence type="ECO:0000313" key="2">
    <source>
        <dbReference type="EMBL" id="AEF80358.1"/>
    </source>
</evidence>
<dbReference type="InterPro" id="IPR002934">
    <property type="entry name" value="Polymerase_NTP_transf_dom"/>
</dbReference>
<dbReference type="KEGG" id="taz:TREAZ_3514"/>
<dbReference type="CDD" id="cd05403">
    <property type="entry name" value="NT_KNTase_like"/>
    <property type="match status" value="1"/>
</dbReference>
<sequence length="74" mass="8254">MGGNRQLWQGISLIACSYAYGIAHKDSDLDLMVVLKDDAAIRDMDAIIKIRYAIDEKKSMPVDIVVSRHSAFGR</sequence>
<dbReference type="HOGENOM" id="CLU_2686704_0_0_12"/>
<dbReference type="PROSITE" id="PS51257">
    <property type="entry name" value="PROKAR_LIPOPROTEIN"/>
    <property type="match status" value="1"/>
</dbReference>
<evidence type="ECO:0000313" key="3">
    <source>
        <dbReference type="Proteomes" id="UP000009222"/>
    </source>
</evidence>
<dbReference type="SUPFAM" id="SSF81301">
    <property type="entry name" value="Nucleotidyltransferase"/>
    <property type="match status" value="1"/>
</dbReference>
<protein>
    <submittedName>
        <fullName evidence="2">Putative lipoprotein</fullName>
    </submittedName>
</protein>
<dbReference type="AlphaFoldDB" id="F5Y7B9"/>
<dbReference type="Pfam" id="PF01909">
    <property type="entry name" value="NTP_transf_2"/>
    <property type="match status" value="1"/>
</dbReference>
<dbReference type="EMBL" id="CP001841">
    <property type="protein sequence ID" value="AEF80358.1"/>
    <property type="molecule type" value="Genomic_DNA"/>
</dbReference>
<proteinExistence type="predicted"/>
<keyword evidence="3" id="KW-1185">Reference proteome</keyword>
<reference evidence="3" key="1">
    <citation type="submission" date="2009-12" db="EMBL/GenBank/DDBJ databases">
        <title>Complete sequence of Treponema azotonutricium strain ZAS-9.</title>
        <authorList>
            <person name="Tetu S.G."/>
            <person name="Matson E."/>
            <person name="Ren Q."/>
            <person name="Seshadri R."/>
            <person name="Elbourne L."/>
            <person name="Hassan K.A."/>
            <person name="Durkin A."/>
            <person name="Radune D."/>
            <person name="Mohamoud Y."/>
            <person name="Shay R."/>
            <person name="Jin S."/>
            <person name="Zhang X."/>
            <person name="Lucey K."/>
            <person name="Ballor N.R."/>
            <person name="Ottesen E."/>
            <person name="Rosenthal R."/>
            <person name="Allen A."/>
            <person name="Leadbetter J.R."/>
            <person name="Paulsen I.T."/>
        </authorList>
    </citation>
    <scope>NUCLEOTIDE SEQUENCE [LARGE SCALE GENOMIC DNA]</scope>
    <source>
        <strain evidence="3">ATCC BAA-888 / DSM 13862 / ZAS-9</strain>
    </source>
</reference>
<evidence type="ECO:0000259" key="1">
    <source>
        <dbReference type="Pfam" id="PF01909"/>
    </source>
</evidence>
<dbReference type="eggNOG" id="COG1708">
    <property type="taxonomic scope" value="Bacteria"/>
</dbReference>
<reference evidence="2 3" key="2">
    <citation type="journal article" date="2011" name="ISME J.">
        <title>RNA-seq reveals cooperative metabolic interactions between two termite-gut spirochete species in co-culture.</title>
        <authorList>
            <person name="Rosenthal A.Z."/>
            <person name="Matson E.G."/>
            <person name="Eldar A."/>
            <person name="Leadbetter J.R."/>
        </authorList>
    </citation>
    <scope>NUCLEOTIDE SEQUENCE [LARGE SCALE GENOMIC DNA]</scope>
    <source>
        <strain evidence="3">ATCC BAA-888 / DSM 13862 / ZAS-9</strain>
    </source>
</reference>
<gene>
    <name evidence="2" type="ordered locus">TREAZ_3514</name>
</gene>
<dbReference type="STRING" id="545695.TREAZ_3514"/>
<dbReference type="Gene3D" id="3.30.460.10">
    <property type="entry name" value="Beta Polymerase, domain 2"/>
    <property type="match status" value="1"/>
</dbReference>
<dbReference type="InterPro" id="IPR043519">
    <property type="entry name" value="NT_sf"/>
</dbReference>
<dbReference type="InParanoid" id="F5Y7B9"/>
<accession>F5Y7B9</accession>